<dbReference type="PROSITE" id="PS51257">
    <property type="entry name" value="PROKAR_LIPOPROTEIN"/>
    <property type="match status" value="1"/>
</dbReference>
<reference evidence="3" key="2">
    <citation type="journal article" date="2021" name="PeerJ">
        <title>Extensive microbial diversity within the chicken gut microbiome revealed by metagenomics and culture.</title>
        <authorList>
            <person name="Gilroy R."/>
            <person name="Ravi A."/>
            <person name="Getino M."/>
            <person name="Pursley I."/>
            <person name="Horton D.L."/>
            <person name="Alikhan N.F."/>
            <person name="Baker D."/>
            <person name="Gharbi K."/>
            <person name="Hall N."/>
            <person name="Watson M."/>
            <person name="Adriaenssens E.M."/>
            <person name="Foster-Nyarko E."/>
            <person name="Jarju S."/>
            <person name="Secka A."/>
            <person name="Antonio M."/>
            <person name="Oren A."/>
            <person name="Chaudhuri R.R."/>
            <person name="La Ragione R."/>
            <person name="Hildebrand F."/>
            <person name="Pallen M.J."/>
        </authorList>
    </citation>
    <scope>NUCLEOTIDE SEQUENCE</scope>
    <source>
        <strain evidence="3">B1-13419</strain>
    </source>
</reference>
<evidence type="ECO:0000313" key="4">
    <source>
        <dbReference type="Proteomes" id="UP000823757"/>
    </source>
</evidence>
<dbReference type="Gene3D" id="2.60.40.10">
    <property type="entry name" value="Immunoglobulins"/>
    <property type="match status" value="1"/>
</dbReference>
<feature type="chain" id="PRO_5039681329" evidence="2">
    <location>
        <begin position="20"/>
        <end position="842"/>
    </location>
</feature>
<evidence type="ECO:0000256" key="1">
    <source>
        <dbReference type="SAM" id="MobiDB-lite"/>
    </source>
</evidence>
<reference evidence="3" key="1">
    <citation type="submission" date="2020-10" db="EMBL/GenBank/DDBJ databases">
        <authorList>
            <person name="Gilroy R."/>
        </authorList>
    </citation>
    <scope>NUCLEOTIDE SEQUENCE</scope>
    <source>
        <strain evidence="3">B1-13419</strain>
    </source>
</reference>
<keyword evidence="2" id="KW-0732">Signal</keyword>
<evidence type="ECO:0000313" key="3">
    <source>
        <dbReference type="EMBL" id="MBO8473993.1"/>
    </source>
</evidence>
<dbReference type="Proteomes" id="UP000823757">
    <property type="component" value="Unassembled WGS sequence"/>
</dbReference>
<proteinExistence type="predicted"/>
<feature type="signal peptide" evidence="2">
    <location>
        <begin position="1"/>
        <end position="19"/>
    </location>
</feature>
<organism evidence="3 4">
    <name type="scientific">Candidatus Cryptobacteroides faecigallinarum</name>
    <dbReference type="NCBI Taxonomy" id="2840763"/>
    <lineage>
        <taxon>Bacteria</taxon>
        <taxon>Pseudomonadati</taxon>
        <taxon>Bacteroidota</taxon>
        <taxon>Bacteroidia</taxon>
        <taxon>Bacteroidales</taxon>
        <taxon>Candidatus Cryptobacteroides</taxon>
    </lineage>
</organism>
<sequence length="842" mass="92044">MKKLSFVGWFLAASSVVLALGSCQEEQLPATISGLPDGDITFLWNDTGSKTVSIESNYDWTFEEEDEHDIIEVTRTQGTNDLVIKPDINYDRKAYTASIRITAGSGSAAAERVITVSQGANSDTYLNFLDADLAGQDNPIIMFESRPDGEPTVKEILISTNNVLSVEVSADQNVTIPGTEEPSEPEEDEETGETQAAPGTKVDIPGYGWMSYKISSRQTEEGPVTVLALTCQMNESPTESLALAIDVVSGNEDIDNTIETKRIGLVSMPSTPAIVVNPQEGLTFAYNDDKPQTFSVAANVEYDDLTETENATYHWFTKSGSWDSGYPVVTLAEDNGNVKVYSVTVPANYAAEDRQVSLSFRQRNEGEGLDPVYAEVIFTQTAAPQASVSLNETVLIINSDRQNATLTVETSIPELTAVECLDDSGEKAAWFQAEYNALINQIVIEFYPAGEEERNGTLTVNVGTGMNKASASVDIIQLSTQPSLMLNPASVQLNQAGDPVTVSVITNQDSWSIDSSVSSDFSIVEDHEANTITISGTEVTSGERTATYTVTAGEKTAQLAVSQTVAYKLGDPYVVNGKTVGIVYEVDADGMHGKAFSLTVDNMNERVFFAEAGWLEPDFVAGIAENALPLSMTDGQDNCERMKNEPGWSEKFQLLKWVEDLGDEQGVDWYIPSIEELKDLLEYMSGASFKTVQYEISDTDGNKWTYDLDAIDIDESATVEVSWNRIRGLYSTYTRPGSGYDEEQYVVFEPYTGSDPGDHRHLVGDPYLEKGDNNAYRWISSTVITNSYSTYVYYVGMEDATTGYPYPTVRDNINAISDTGDGISLPIDYDANTGSVHPICRF</sequence>
<gene>
    <name evidence="3" type="ORF">IAB91_01705</name>
</gene>
<evidence type="ECO:0000256" key="2">
    <source>
        <dbReference type="SAM" id="SignalP"/>
    </source>
</evidence>
<comment type="caution">
    <text evidence="3">The sequence shown here is derived from an EMBL/GenBank/DDBJ whole genome shotgun (WGS) entry which is preliminary data.</text>
</comment>
<protein>
    <submittedName>
        <fullName evidence="3">BACON domain-containing protein</fullName>
    </submittedName>
</protein>
<feature type="compositionally biased region" description="Acidic residues" evidence="1">
    <location>
        <begin position="181"/>
        <end position="192"/>
    </location>
</feature>
<dbReference type="EMBL" id="JADIMD010000023">
    <property type="protein sequence ID" value="MBO8473993.1"/>
    <property type="molecule type" value="Genomic_DNA"/>
</dbReference>
<dbReference type="AlphaFoldDB" id="A0A9D9IJR5"/>
<accession>A0A9D9IJR5</accession>
<feature type="region of interest" description="Disordered" evidence="1">
    <location>
        <begin position="170"/>
        <end position="202"/>
    </location>
</feature>
<dbReference type="InterPro" id="IPR013783">
    <property type="entry name" value="Ig-like_fold"/>
</dbReference>
<name>A0A9D9IJR5_9BACT</name>